<dbReference type="Gene3D" id="1.10.10.10">
    <property type="entry name" value="Winged helix-like DNA-binding domain superfamily/Winged helix DNA-binding domain"/>
    <property type="match status" value="1"/>
</dbReference>
<proteinExistence type="inferred from homology"/>
<dbReference type="CDD" id="cd06171">
    <property type="entry name" value="Sigma70_r4"/>
    <property type="match status" value="1"/>
</dbReference>
<dbReference type="SUPFAM" id="SSF88659">
    <property type="entry name" value="Sigma3 and sigma4 domains of RNA polymerase sigma factors"/>
    <property type="match status" value="1"/>
</dbReference>
<dbReference type="InterPro" id="IPR013249">
    <property type="entry name" value="RNA_pol_sigma70_r4_t2"/>
</dbReference>
<keyword evidence="7" id="KW-1185">Reference proteome</keyword>
<dbReference type="GO" id="GO:0006352">
    <property type="term" value="P:DNA-templated transcription initiation"/>
    <property type="evidence" value="ECO:0007669"/>
    <property type="project" value="InterPro"/>
</dbReference>
<dbReference type="PANTHER" id="PTHR43133:SF46">
    <property type="entry name" value="RNA POLYMERASE SIGMA-70 FACTOR ECF SUBFAMILY"/>
    <property type="match status" value="1"/>
</dbReference>
<dbReference type="AlphaFoldDB" id="A0A399D126"/>
<gene>
    <name evidence="6" type="ORF">D1164_15210</name>
</gene>
<comment type="caution">
    <text evidence="6">The sequence shown here is derived from an EMBL/GenBank/DDBJ whole genome shotgun (WGS) entry which is preliminary data.</text>
</comment>
<name>A0A399D126_9BACT</name>
<keyword evidence="4" id="KW-0804">Transcription</keyword>
<sequence length="195" mass="23389">MSDKKLWLDFLSGSDEAFRLIYDSHVQHLFKYGCHFTNDEELIKDCMHDMFIDLHYYRSNLGTIDNIKGYLLVSLKRKIINKLDQRKKIKTISLEDIPFDFIFTGENDFDNEIENDRANHLKKTMQELTPRQREAIFLRYISGLDYHELSNILKVNYQAARNLVYRGMEKLRENMNKNSLFLWFFLQKLTMGKKN</sequence>
<dbReference type="Gene3D" id="1.10.1740.10">
    <property type="match status" value="1"/>
</dbReference>
<dbReference type="PANTHER" id="PTHR43133">
    <property type="entry name" value="RNA POLYMERASE ECF-TYPE SIGMA FACTO"/>
    <property type="match status" value="1"/>
</dbReference>
<evidence type="ECO:0000256" key="3">
    <source>
        <dbReference type="ARBA" id="ARBA00023082"/>
    </source>
</evidence>
<keyword evidence="2" id="KW-0805">Transcription regulation</keyword>
<dbReference type="InterPro" id="IPR013325">
    <property type="entry name" value="RNA_pol_sigma_r2"/>
</dbReference>
<feature type="domain" description="RNA polymerase sigma factor 70 region 4 type 2" evidence="5">
    <location>
        <begin position="122"/>
        <end position="171"/>
    </location>
</feature>
<dbReference type="NCBIfam" id="TIGR02937">
    <property type="entry name" value="sigma70-ECF"/>
    <property type="match status" value="1"/>
</dbReference>
<evidence type="ECO:0000313" key="6">
    <source>
        <dbReference type="EMBL" id="RIH64432.1"/>
    </source>
</evidence>
<dbReference type="RefSeq" id="WP_119350857.1">
    <property type="nucleotide sequence ID" value="NZ_JBFHKJ010000542.1"/>
</dbReference>
<evidence type="ECO:0000313" key="7">
    <source>
        <dbReference type="Proteomes" id="UP000266441"/>
    </source>
</evidence>
<dbReference type="SUPFAM" id="SSF88946">
    <property type="entry name" value="Sigma2 domain of RNA polymerase sigma factors"/>
    <property type="match status" value="1"/>
</dbReference>
<evidence type="ECO:0000256" key="4">
    <source>
        <dbReference type="ARBA" id="ARBA00023163"/>
    </source>
</evidence>
<reference evidence="6 7" key="1">
    <citation type="journal article" date="2015" name="Int. J. Syst. Evol. Microbiol.">
        <title>Mariniphaga sediminis sp. nov., isolated from coastal sediment.</title>
        <authorList>
            <person name="Wang F.Q."/>
            <person name="Shen Q.Y."/>
            <person name="Chen G.J."/>
            <person name="Du Z.J."/>
        </authorList>
    </citation>
    <scope>NUCLEOTIDE SEQUENCE [LARGE SCALE GENOMIC DNA]</scope>
    <source>
        <strain evidence="6 7">SY21</strain>
    </source>
</reference>
<keyword evidence="3" id="KW-0731">Sigma factor</keyword>
<protein>
    <submittedName>
        <fullName evidence="6">Sigma-70 family RNA polymerase sigma factor</fullName>
    </submittedName>
</protein>
<dbReference type="InterPro" id="IPR014284">
    <property type="entry name" value="RNA_pol_sigma-70_dom"/>
</dbReference>
<dbReference type="InterPro" id="IPR039425">
    <property type="entry name" value="RNA_pol_sigma-70-like"/>
</dbReference>
<dbReference type="OrthoDB" id="1121921at2"/>
<dbReference type="EMBL" id="QWET01000011">
    <property type="protein sequence ID" value="RIH64432.1"/>
    <property type="molecule type" value="Genomic_DNA"/>
</dbReference>
<evidence type="ECO:0000259" key="5">
    <source>
        <dbReference type="Pfam" id="PF08281"/>
    </source>
</evidence>
<evidence type="ECO:0000256" key="1">
    <source>
        <dbReference type="ARBA" id="ARBA00010641"/>
    </source>
</evidence>
<dbReference type="InterPro" id="IPR013324">
    <property type="entry name" value="RNA_pol_sigma_r3/r4-like"/>
</dbReference>
<accession>A0A399D126</accession>
<dbReference type="GO" id="GO:0016987">
    <property type="term" value="F:sigma factor activity"/>
    <property type="evidence" value="ECO:0007669"/>
    <property type="project" value="UniProtKB-KW"/>
</dbReference>
<organism evidence="6 7">
    <name type="scientific">Mariniphaga sediminis</name>
    <dbReference type="NCBI Taxonomy" id="1628158"/>
    <lineage>
        <taxon>Bacteria</taxon>
        <taxon>Pseudomonadati</taxon>
        <taxon>Bacteroidota</taxon>
        <taxon>Bacteroidia</taxon>
        <taxon>Marinilabiliales</taxon>
        <taxon>Prolixibacteraceae</taxon>
        <taxon>Mariniphaga</taxon>
    </lineage>
</organism>
<dbReference type="GO" id="GO:0003677">
    <property type="term" value="F:DNA binding"/>
    <property type="evidence" value="ECO:0007669"/>
    <property type="project" value="InterPro"/>
</dbReference>
<comment type="similarity">
    <text evidence="1">Belongs to the sigma-70 factor family. ECF subfamily.</text>
</comment>
<evidence type="ECO:0000256" key="2">
    <source>
        <dbReference type="ARBA" id="ARBA00023015"/>
    </source>
</evidence>
<dbReference type="InterPro" id="IPR036388">
    <property type="entry name" value="WH-like_DNA-bd_sf"/>
</dbReference>
<dbReference type="Pfam" id="PF08281">
    <property type="entry name" value="Sigma70_r4_2"/>
    <property type="match status" value="1"/>
</dbReference>
<dbReference type="Proteomes" id="UP000266441">
    <property type="component" value="Unassembled WGS sequence"/>
</dbReference>